<accession>A0A2P8CAJ1</accession>
<reference evidence="1 4" key="2">
    <citation type="submission" date="2019-10" db="EMBL/GenBank/DDBJ databases">
        <title>Prolixibacter strains distinguished by the presence of nitrate reductase genes were adept at nitrate-dependent anaerobic corrosion of metallic iron and carbon steel.</title>
        <authorList>
            <person name="Iino T."/>
            <person name="Shono N."/>
            <person name="Ito K."/>
            <person name="Nakamura R."/>
            <person name="Sueoka K."/>
            <person name="Harayama S."/>
            <person name="Ohkuma M."/>
        </authorList>
    </citation>
    <scope>NUCLEOTIDE SEQUENCE [LARGE SCALE GENOMIC DNA]</scope>
    <source>
        <strain evidence="1 4">MIC1-1</strain>
    </source>
</reference>
<proteinExistence type="predicted"/>
<dbReference type="EMBL" id="PYGC01000007">
    <property type="protein sequence ID" value="PSK81980.1"/>
    <property type="molecule type" value="Genomic_DNA"/>
</dbReference>
<dbReference type="Proteomes" id="UP000240621">
    <property type="component" value="Unassembled WGS sequence"/>
</dbReference>
<keyword evidence="4" id="KW-1185">Reference proteome</keyword>
<gene>
    <name evidence="2" type="ORF">CLV93_10791</name>
    <name evidence="1" type="ORF">JCM18694_28230</name>
</gene>
<evidence type="ECO:0000313" key="4">
    <source>
        <dbReference type="Proteomes" id="UP000396862"/>
    </source>
</evidence>
<protein>
    <submittedName>
        <fullName evidence="2">Uncharacterized protein</fullName>
    </submittedName>
</protein>
<dbReference type="Proteomes" id="UP000396862">
    <property type="component" value="Unassembled WGS sequence"/>
</dbReference>
<dbReference type="AlphaFoldDB" id="A0A2P8CAJ1"/>
<name>A0A2P8CAJ1_9BACT</name>
<comment type="caution">
    <text evidence="2">The sequence shown here is derived from an EMBL/GenBank/DDBJ whole genome shotgun (WGS) entry which is preliminary data.</text>
</comment>
<evidence type="ECO:0000313" key="1">
    <source>
        <dbReference type="EMBL" id="GET22577.1"/>
    </source>
</evidence>
<organism evidence="2 3">
    <name type="scientific">Prolixibacter denitrificans</name>
    <dbReference type="NCBI Taxonomy" id="1541063"/>
    <lineage>
        <taxon>Bacteria</taxon>
        <taxon>Pseudomonadati</taxon>
        <taxon>Bacteroidota</taxon>
        <taxon>Bacteroidia</taxon>
        <taxon>Marinilabiliales</taxon>
        <taxon>Prolixibacteraceae</taxon>
        <taxon>Prolixibacter</taxon>
    </lineage>
</organism>
<reference evidence="2 3" key="1">
    <citation type="submission" date="2018-03" db="EMBL/GenBank/DDBJ databases">
        <title>Genomic Encyclopedia of Archaeal and Bacterial Type Strains, Phase II (KMG-II): from individual species to whole genera.</title>
        <authorList>
            <person name="Goeker M."/>
        </authorList>
    </citation>
    <scope>NUCLEOTIDE SEQUENCE [LARGE SCALE GENOMIC DNA]</scope>
    <source>
        <strain evidence="2 3">DSM 27267</strain>
    </source>
</reference>
<dbReference type="RefSeq" id="WP_106542785.1">
    <property type="nucleotide sequence ID" value="NZ_BLAU01000001.1"/>
</dbReference>
<dbReference type="EMBL" id="BLAU01000001">
    <property type="protein sequence ID" value="GET22577.1"/>
    <property type="molecule type" value="Genomic_DNA"/>
</dbReference>
<sequence>MNPKETNREKYERISQLIGEQRYGEALNELNKWEADHHQFPEGKILRSQLEEILRYQNLDIYANTNLFMDPWFDE</sequence>
<dbReference type="OrthoDB" id="9930575at2"/>
<evidence type="ECO:0000313" key="3">
    <source>
        <dbReference type="Proteomes" id="UP000240621"/>
    </source>
</evidence>
<evidence type="ECO:0000313" key="2">
    <source>
        <dbReference type="EMBL" id="PSK81980.1"/>
    </source>
</evidence>